<organism evidence="1 2">
    <name type="scientific">Phaeocystis globosa virus PgV-16T</name>
    <dbReference type="NCBI Taxonomy" id="3071227"/>
    <lineage>
        <taxon>Viruses</taxon>
        <taxon>Varidnaviria</taxon>
        <taxon>Bamfordvirae</taxon>
        <taxon>Nucleocytoviricota</taxon>
        <taxon>Megaviricetes</taxon>
        <taxon>Imitervirales</taxon>
        <taxon>Mesomimiviridae</taxon>
        <taxon>Tethysvirus</taxon>
        <taxon>Tethysvirus hollandense</taxon>
    </lineage>
</organism>
<name>A0AC59EX82_9VIRU</name>
<reference evidence="1 2" key="1">
    <citation type="journal article" date="2013" name="Proc. Natl. Acad. Sci. U.S.A.">
        <title>Genome of Phaeocystis globosa virus PgV-16T highlights the common ancestry of the largest known DNA viruses infecting eukaryotes.</title>
        <authorList>
            <person name="Santini S."/>
            <person name="Jeudy S."/>
            <person name="Bartoli J."/>
            <person name="Poirot O."/>
            <person name="Lescot M."/>
            <person name="Abergel C."/>
            <person name="Barbe V."/>
            <person name="Wommack K.E."/>
            <person name="Noordeloos A.A."/>
            <person name="Brussaard C.P."/>
            <person name="Claverie J.M."/>
        </authorList>
    </citation>
    <scope>NUCLEOTIDE SEQUENCE [LARGE SCALE GENOMIC DNA]</scope>
    <source>
        <strain evidence="1 2">16T</strain>
    </source>
</reference>
<gene>
    <name evidence="1" type="ORF">PGCG_00274</name>
</gene>
<accession>A0AC59EX82</accession>
<evidence type="ECO:0000313" key="2">
    <source>
        <dbReference type="Proteomes" id="UP000204225"/>
    </source>
</evidence>
<keyword evidence="2" id="KW-1185">Reference proteome</keyword>
<dbReference type="Proteomes" id="UP000204225">
    <property type="component" value="Segment"/>
</dbReference>
<protein>
    <submittedName>
        <fullName evidence="1">Uncharacterized protein</fullName>
    </submittedName>
</protein>
<evidence type="ECO:0000313" key="1">
    <source>
        <dbReference type="EMBL" id="AGM15585.1"/>
    </source>
</evidence>
<proteinExistence type="predicted"/>
<dbReference type="EMBL" id="KC662249">
    <property type="protein sequence ID" value="AGM15585.1"/>
    <property type="molecule type" value="Genomic_DNA"/>
</dbReference>
<sequence>MTNNNIKNEILSYVCKLCDYSTSSKDEYDKHLATPKHITTLKKTDTNYITKPETIKTWKCECGKQYKHQSSLWNHKQICKYKDEQAAIKKKEEELDTREMYETAIDENKELRDIIIEQQKIINNQNKQIASYISDMEYTPFDNSYINLG</sequence>